<dbReference type="RefSeq" id="WP_271867537.1">
    <property type="nucleotide sequence ID" value="NZ_JAQMFO010000040.1"/>
</dbReference>
<gene>
    <name evidence="1" type="ORF">PH362_20595</name>
</gene>
<evidence type="ECO:0000313" key="2">
    <source>
        <dbReference type="Proteomes" id="UP001212996"/>
    </source>
</evidence>
<dbReference type="AlphaFoldDB" id="A0AAW6BM69"/>
<protein>
    <recommendedName>
        <fullName evidence="3">PAAR domain-containing protein</fullName>
    </recommendedName>
</protein>
<organism evidence="1 2">
    <name type="scientific">Photorhabdus bodei</name>
    <dbReference type="NCBI Taxonomy" id="2029681"/>
    <lineage>
        <taxon>Bacteria</taxon>
        <taxon>Pseudomonadati</taxon>
        <taxon>Pseudomonadota</taxon>
        <taxon>Gammaproteobacteria</taxon>
        <taxon>Enterobacterales</taxon>
        <taxon>Morganellaceae</taxon>
        <taxon>Photorhabdus</taxon>
    </lineage>
</organism>
<dbReference type="EMBL" id="JAQMFO010000040">
    <property type="protein sequence ID" value="MDB6374258.1"/>
    <property type="molecule type" value="Genomic_DNA"/>
</dbReference>
<sequence>MNGMIHVGNKIICGDQVILNTLIMKLNGTAVARKESVPIASHGYRHTCGCGLLSFILDVTTS</sequence>
<proteinExistence type="predicted"/>
<evidence type="ECO:0008006" key="3">
    <source>
        <dbReference type="Google" id="ProtNLM"/>
    </source>
</evidence>
<comment type="caution">
    <text evidence="1">The sequence shown here is derived from an EMBL/GenBank/DDBJ whole genome shotgun (WGS) entry which is preliminary data.</text>
</comment>
<reference evidence="1" key="1">
    <citation type="submission" date="2023-01" db="EMBL/GenBank/DDBJ databases">
        <title>Genome sequencing of Photorhabdus bodei 09-20.</title>
        <authorList>
            <person name="Kalindamar S."/>
            <person name="Kumru S."/>
        </authorList>
    </citation>
    <scope>NUCLEOTIDE SEQUENCE</scope>
    <source>
        <strain evidence="1">09-20</strain>
    </source>
</reference>
<name>A0AAW6BM69_9GAMM</name>
<evidence type="ECO:0000313" key="1">
    <source>
        <dbReference type="EMBL" id="MDB6374258.1"/>
    </source>
</evidence>
<dbReference type="Proteomes" id="UP001212996">
    <property type="component" value="Unassembled WGS sequence"/>
</dbReference>
<accession>A0AAW6BM69</accession>